<dbReference type="PROSITE" id="PS00028">
    <property type="entry name" value="ZINC_FINGER_C2H2_1"/>
    <property type="match status" value="3"/>
</dbReference>
<dbReference type="GO" id="GO:0000981">
    <property type="term" value="F:DNA-binding transcription factor activity, RNA polymerase II-specific"/>
    <property type="evidence" value="ECO:0007669"/>
    <property type="project" value="TreeGrafter"/>
</dbReference>
<dbReference type="GO" id="GO:0005634">
    <property type="term" value="C:nucleus"/>
    <property type="evidence" value="ECO:0007669"/>
    <property type="project" value="TreeGrafter"/>
</dbReference>
<proteinExistence type="predicted"/>
<evidence type="ECO:0000256" key="6">
    <source>
        <dbReference type="SAM" id="MobiDB-lite"/>
    </source>
</evidence>
<dbReference type="AlphaFoldDB" id="A0A183E7Q5"/>
<feature type="compositionally biased region" description="Polar residues" evidence="6">
    <location>
        <begin position="36"/>
        <end position="59"/>
    </location>
</feature>
<reference evidence="8" key="1">
    <citation type="submission" date="2016-06" db="UniProtKB">
        <authorList>
            <consortium name="WormBaseParasite"/>
        </authorList>
    </citation>
    <scope>IDENTIFICATION</scope>
</reference>
<name>A0A183E7Q5_9BILA</name>
<evidence type="ECO:0000259" key="7">
    <source>
        <dbReference type="PROSITE" id="PS50157"/>
    </source>
</evidence>
<feature type="compositionally biased region" description="Acidic residues" evidence="6">
    <location>
        <begin position="185"/>
        <end position="197"/>
    </location>
</feature>
<dbReference type="PANTHER" id="PTHR24379">
    <property type="entry name" value="KRAB AND ZINC FINGER DOMAIN-CONTAINING"/>
    <property type="match status" value="1"/>
</dbReference>
<keyword evidence="1" id="KW-0479">Metal-binding</keyword>
<sequence>LRRHIREMHGDYGSVRSCLTEDDGTLDDGSTVTIESGSGATGSSGIKCSIQNTGDSSAADSPKEKFVNIDGDEDNPGMTEVEVKSLGYHSSTGSPEASDVSDSIVLQSKQSVKCVIADDDVNNDLDESVEPLDQGKDVSEKAEKTISAKSLGYDSSTGSLEGSDVSDSIVLQSKQSVKCVIADDDVNNDPEESVEPLDQEKDVSEKAEKTISAEAPSFIYTETGEYSCQKCDKIFGSMHNARRHWNRVHLKCYTERKRSKKLTCKFEDCAQRFPCLSKLQDHLSSAHSEDALIECETCAKKFRTRAQFAVHLRRYHLVSIKDAPAGFAKQS</sequence>
<feature type="compositionally biased region" description="Basic and acidic residues" evidence="6">
    <location>
        <begin position="133"/>
        <end position="146"/>
    </location>
</feature>
<dbReference type="InterPro" id="IPR036236">
    <property type="entry name" value="Znf_C2H2_sf"/>
</dbReference>
<feature type="region of interest" description="Disordered" evidence="6">
    <location>
        <begin position="36"/>
        <end position="62"/>
    </location>
</feature>
<evidence type="ECO:0000256" key="2">
    <source>
        <dbReference type="ARBA" id="ARBA00022737"/>
    </source>
</evidence>
<feature type="domain" description="C2H2-type" evidence="7">
    <location>
        <begin position="226"/>
        <end position="249"/>
    </location>
</feature>
<dbReference type="GO" id="GO:0000977">
    <property type="term" value="F:RNA polymerase II transcription regulatory region sequence-specific DNA binding"/>
    <property type="evidence" value="ECO:0007669"/>
    <property type="project" value="TreeGrafter"/>
</dbReference>
<dbReference type="PANTHER" id="PTHR24379:SF127">
    <property type="entry name" value="BLOODY FINGERS-RELATED"/>
    <property type="match status" value="1"/>
</dbReference>
<protein>
    <submittedName>
        <fullName evidence="8">C2H2-type domain-containing protein</fullName>
    </submittedName>
</protein>
<dbReference type="Gene3D" id="3.30.160.60">
    <property type="entry name" value="Classic Zinc Finger"/>
    <property type="match status" value="1"/>
</dbReference>
<evidence type="ECO:0000256" key="4">
    <source>
        <dbReference type="ARBA" id="ARBA00022833"/>
    </source>
</evidence>
<dbReference type="WBParaSite" id="GPUH_0001701801-mRNA-1">
    <property type="protein sequence ID" value="GPUH_0001701801-mRNA-1"/>
    <property type="gene ID" value="GPUH_0001701801"/>
</dbReference>
<feature type="compositionally biased region" description="Polar residues" evidence="6">
    <location>
        <begin position="153"/>
        <end position="163"/>
    </location>
</feature>
<keyword evidence="4" id="KW-0862">Zinc</keyword>
<feature type="region of interest" description="Disordered" evidence="6">
    <location>
        <begin position="124"/>
        <end position="163"/>
    </location>
</feature>
<evidence type="ECO:0000256" key="5">
    <source>
        <dbReference type="PROSITE-ProRule" id="PRU00042"/>
    </source>
</evidence>
<dbReference type="InterPro" id="IPR013087">
    <property type="entry name" value="Znf_C2H2_type"/>
</dbReference>
<organism evidence="8">
    <name type="scientific">Gongylonema pulchrum</name>
    <dbReference type="NCBI Taxonomy" id="637853"/>
    <lineage>
        <taxon>Eukaryota</taxon>
        <taxon>Metazoa</taxon>
        <taxon>Ecdysozoa</taxon>
        <taxon>Nematoda</taxon>
        <taxon>Chromadorea</taxon>
        <taxon>Rhabditida</taxon>
        <taxon>Spirurina</taxon>
        <taxon>Spiruromorpha</taxon>
        <taxon>Spiruroidea</taxon>
        <taxon>Gongylonematidae</taxon>
        <taxon>Gongylonema</taxon>
    </lineage>
</organism>
<dbReference type="PROSITE" id="PS50157">
    <property type="entry name" value="ZINC_FINGER_C2H2_2"/>
    <property type="match status" value="2"/>
</dbReference>
<dbReference type="SUPFAM" id="SSF57667">
    <property type="entry name" value="beta-beta-alpha zinc fingers"/>
    <property type="match status" value="1"/>
</dbReference>
<dbReference type="SMART" id="SM00355">
    <property type="entry name" value="ZnF_C2H2"/>
    <property type="match status" value="3"/>
</dbReference>
<evidence type="ECO:0000256" key="1">
    <source>
        <dbReference type="ARBA" id="ARBA00022723"/>
    </source>
</evidence>
<evidence type="ECO:0000256" key="3">
    <source>
        <dbReference type="ARBA" id="ARBA00022771"/>
    </source>
</evidence>
<feature type="region of interest" description="Disordered" evidence="6">
    <location>
        <begin position="185"/>
        <end position="204"/>
    </location>
</feature>
<dbReference type="GO" id="GO:0008270">
    <property type="term" value="F:zinc ion binding"/>
    <property type="evidence" value="ECO:0007669"/>
    <property type="project" value="UniProtKB-KW"/>
</dbReference>
<evidence type="ECO:0000313" key="8">
    <source>
        <dbReference type="WBParaSite" id="GPUH_0001701801-mRNA-1"/>
    </source>
</evidence>
<keyword evidence="2" id="KW-0677">Repeat</keyword>
<keyword evidence="3 5" id="KW-0863">Zinc-finger</keyword>
<accession>A0A183E7Q5</accession>
<feature type="domain" description="C2H2-type" evidence="7">
    <location>
        <begin position="293"/>
        <end position="316"/>
    </location>
</feature>